<dbReference type="OrthoDB" id="3123490at2759"/>
<evidence type="ECO:0000313" key="1">
    <source>
        <dbReference type="EMBL" id="KAF9494561.1"/>
    </source>
</evidence>
<comment type="caution">
    <text evidence="1">The sequence shown here is derived from an EMBL/GenBank/DDBJ whole genome shotgun (WGS) entry which is preliminary data.</text>
</comment>
<gene>
    <name evidence="1" type="ORF">BDN71DRAFT_1431641</name>
</gene>
<reference evidence="1" key="1">
    <citation type="submission" date="2020-11" db="EMBL/GenBank/DDBJ databases">
        <authorList>
            <consortium name="DOE Joint Genome Institute"/>
            <person name="Ahrendt S."/>
            <person name="Riley R."/>
            <person name="Andreopoulos W."/>
            <person name="Labutti K."/>
            <person name="Pangilinan J."/>
            <person name="Ruiz-Duenas F.J."/>
            <person name="Barrasa J.M."/>
            <person name="Sanchez-Garcia M."/>
            <person name="Camarero S."/>
            <person name="Miyauchi S."/>
            <person name="Serrano A."/>
            <person name="Linde D."/>
            <person name="Babiker R."/>
            <person name="Drula E."/>
            <person name="Ayuso-Fernandez I."/>
            <person name="Pacheco R."/>
            <person name="Padilla G."/>
            <person name="Ferreira P."/>
            <person name="Barriuso J."/>
            <person name="Kellner H."/>
            <person name="Castanera R."/>
            <person name="Alfaro M."/>
            <person name="Ramirez L."/>
            <person name="Pisabarro A.G."/>
            <person name="Kuo A."/>
            <person name="Tritt A."/>
            <person name="Lipzen A."/>
            <person name="He G."/>
            <person name="Yan M."/>
            <person name="Ng V."/>
            <person name="Cullen D."/>
            <person name="Martin F."/>
            <person name="Rosso M.-N."/>
            <person name="Henrissat B."/>
            <person name="Hibbett D."/>
            <person name="Martinez A.T."/>
            <person name="Grigoriev I.V."/>
        </authorList>
    </citation>
    <scope>NUCLEOTIDE SEQUENCE</scope>
    <source>
        <strain evidence="1">ATCC 90797</strain>
    </source>
</reference>
<name>A0A9P5ZVR6_PLEER</name>
<evidence type="ECO:0000313" key="2">
    <source>
        <dbReference type="Proteomes" id="UP000807025"/>
    </source>
</evidence>
<dbReference type="AlphaFoldDB" id="A0A9P5ZVR6"/>
<sequence>MNVAYAQSLKEMKNKKAIILNEFCNKLNGNCKACWVLGKENVTPPCSKPFIDCRVDDQFSQLGFGWIGLRKLVDLPGNYQYCYHCWLPQSTKGKVTWLPESHPPVEGFKDCGGLKDSVILLVWFIRHNEAIWEEAVAQFYNTHNLPANPDLQEYGAWLGKEANLLSCFINAVELIIWYYYKVGIKQPYPFKAIR</sequence>
<dbReference type="EMBL" id="MU154571">
    <property type="protein sequence ID" value="KAF9494561.1"/>
    <property type="molecule type" value="Genomic_DNA"/>
</dbReference>
<protein>
    <submittedName>
        <fullName evidence="1">Uncharacterized protein</fullName>
    </submittedName>
</protein>
<accession>A0A9P5ZVR6</accession>
<organism evidence="1 2">
    <name type="scientific">Pleurotus eryngii</name>
    <name type="common">Boletus of the steppes</name>
    <dbReference type="NCBI Taxonomy" id="5323"/>
    <lineage>
        <taxon>Eukaryota</taxon>
        <taxon>Fungi</taxon>
        <taxon>Dikarya</taxon>
        <taxon>Basidiomycota</taxon>
        <taxon>Agaricomycotina</taxon>
        <taxon>Agaricomycetes</taxon>
        <taxon>Agaricomycetidae</taxon>
        <taxon>Agaricales</taxon>
        <taxon>Pleurotineae</taxon>
        <taxon>Pleurotaceae</taxon>
        <taxon>Pleurotus</taxon>
    </lineage>
</organism>
<proteinExistence type="predicted"/>
<keyword evidence="2" id="KW-1185">Reference proteome</keyword>
<dbReference type="Proteomes" id="UP000807025">
    <property type="component" value="Unassembled WGS sequence"/>
</dbReference>